<dbReference type="PROSITE" id="PS00211">
    <property type="entry name" value="ABC_TRANSPORTER_1"/>
    <property type="match status" value="1"/>
</dbReference>
<evidence type="ECO:0000256" key="6">
    <source>
        <dbReference type="ARBA" id="ARBA00023004"/>
    </source>
</evidence>
<name>A0ABW1ISV4_9BACL</name>
<dbReference type="InterPro" id="IPR017871">
    <property type="entry name" value="ABC_transporter-like_CS"/>
</dbReference>
<dbReference type="SUPFAM" id="SSF52540">
    <property type="entry name" value="P-loop containing nucleoside triphosphate hydrolases"/>
    <property type="match status" value="1"/>
</dbReference>
<evidence type="ECO:0000313" key="11">
    <source>
        <dbReference type="Proteomes" id="UP001596250"/>
    </source>
</evidence>
<dbReference type="InterPro" id="IPR003439">
    <property type="entry name" value="ABC_transporter-like_ATP-bd"/>
</dbReference>
<dbReference type="PROSITE" id="PS50893">
    <property type="entry name" value="ABC_TRANSPORTER_2"/>
    <property type="match status" value="1"/>
</dbReference>
<organism evidence="10 11">
    <name type="scientific">Marinicrinis lubricantis</name>
    <dbReference type="NCBI Taxonomy" id="2086470"/>
    <lineage>
        <taxon>Bacteria</taxon>
        <taxon>Bacillati</taxon>
        <taxon>Bacillota</taxon>
        <taxon>Bacilli</taxon>
        <taxon>Bacillales</taxon>
        <taxon>Paenibacillaceae</taxon>
    </lineage>
</organism>
<comment type="caution">
    <text evidence="10">The sequence shown here is derived from an EMBL/GenBank/DDBJ whole genome shotgun (WGS) entry which is preliminary data.</text>
</comment>
<dbReference type="InterPro" id="IPR003593">
    <property type="entry name" value="AAA+_ATPase"/>
</dbReference>
<keyword evidence="7" id="KW-0406">Ion transport</keyword>
<feature type="domain" description="ABC transporter" evidence="9">
    <location>
        <begin position="8"/>
        <end position="242"/>
    </location>
</feature>
<dbReference type="CDD" id="cd03259">
    <property type="entry name" value="ABC_Carb_Solutes_like"/>
    <property type="match status" value="1"/>
</dbReference>
<dbReference type="GO" id="GO:0005524">
    <property type="term" value="F:ATP binding"/>
    <property type="evidence" value="ECO:0007669"/>
    <property type="project" value="UniProtKB-KW"/>
</dbReference>
<dbReference type="SMART" id="SM00382">
    <property type="entry name" value="AAA"/>
    <property type="match status" value="1"/>
</dbReference>
<keyword evidence="8" id="KW-0472">Membrane</keyword>
<evidence type="ECO:0000256" key="4">
    <source>
        <dbReference type="ARBA" id="ARBA00022741"/>
    </source>
</evidence>
<keyword evidence="5 10" id="KW-0067">ATP-binding</keyword>
<keyword evidence="4" id="KW-0547">Nucleotide-binding</keyword>
<gene>
    <name evidence="10" type="ORF">ACFPXP_17375</name>
</gene>
<evidence type="ECO:0000259" key="9">
    <source>
        <dbReference type="PROSITE" id="PS50893"/>
    </source>
</evidence>
<evidence type="ECO:0000256" key="5">
    <source>
        <dbReference type="ARBA" id="ARBA00022840"/>
    </source>
</evidence>
<dbReference type="EMBL" id="JBHSQV010000177">
    <property type="protein sequence ID" value="MFC5988175.1"/>
    <property type="molecule type" value="Genomic_DNA"/>
</dbReference>
<protein>
    <submittedName>
        <fullName evidence="10">ABC transporter ATP-binding protein</fullName>
    </submittedName>
</protein>
<dbReference type="InterPro" id="IPR015853">
    <property type="entry name" value="ABC_transpr_FbpC"/>
</dbReference>
<accession>A0ABW1ISV4</accession>
<evidence type="ECO:0000256" key="3">
    <source>
        <dbReference type="ARBA" id="ARBA00022496"/>
    </source>
</evidence>
<proteinExistence type="predicted"/>
<sequence length="386" mass="42733">MSHSRPLLEIRDLMKRYGSFQALSGVSFDLQEGEIISVLGPSGCGKSTLLQLVAGLTQPDGGEIVLSGETIASPQKMVLPEKRGVNMVFQDYALWPHMTVYENIAYGLRQKRTARNIIQERVRELVQMLHLEGLEKRLPPQLSGGQQQRVAIARALATRPRLMLLDEPLSNLDMRLRLEMRTEMAYLFRQLGMSVFHVTHDPDEAFAMADRLLILRNGRIDQIGTPQECYSKPASRWAASLLGAINHLKGSAVRTSEGFGLKVGSAILEAAFNTSSGANIAEGSEAEILFRPEDLIITKQTSGSESDPLLPLPQEDEHHNRLNLQVKYSTFEGNRWRSIAGLEDGTSLYLLSDQPLEPGSAICALLPKSSAYLYAVEKEPVHVSSE</sequence>
<keyword evidence="11" id="KW-1185">Reference proteome</keyword>
<dbReference type="Pfam" id="PF00005">
    <property type="entry name" value="ABC_tran"/>
    <property type="match status" value="1"/>
</dbReference>
<keyword evidence="1" id="KW-0813">Transport</keyword>
<keyword evidence="6" id="KW-0408">Iron</keyword>
<dbReference type="Proteomes" id="UP001596250">
    <property type="component" value="Unassembled WGS sequence"/>
</dbReference>
<evidence type="ECO:0000256" key="1">
    <source>
        <dbReference type="ARBA" id="ARBA00022448"/>
    </source>
</evidence>
<evidence type="ECO:0000256" key="8">
    <source>
        <dbReference type="ARBA" id="ARBA00023136"/>
    </source>
</evidence>
<dbReference type="RefSeq" id="WP_379895623.1">
    <property type="nucleotide sequence ID" value="NZ_CBCSCT010000020.1"/>
</dbReference>
<reference evidence="11" key="1">
    <citation type="journal article" date="2019" name="Int. J. Syst. Evol. Microbiol.">
        <title>The Global Catalogue of Microorganisms (GCM) 10K type strain sequencing project: providing services to taxonomists for standard genome sequencing and annotation.</title>
        <authorList>
            <consortium name="The Broad Institute Genomics Platform"/>
            <consortium name="The Broad Institute Genome Sequencing Center for Infectious Disease"/>
            <person name="Wu L."/>
            <person name="Ma J."/>
        </authorList>
    </citation>
    <scope>NUCLEOTIDE SEQUENCE [LARGE SCALE GENOMIC DNA]</scope>
    <source>
        <strain evidence="11">CCM 8749</strain>
    </source>
</reference>
<dbReference type="InterPro" id="IPR027417">
    <property type="entry name" value="P-loop_NTPase"/>
</dbReference>
<keyword evidence="3" id="KW-0410">Iron transport</keyword>
<evidence type="ECO:0000256" key="7">
    <source>
        <dbReference type="ARBA" id="ARBA00023065"/>
    </source>
</evidence>
<dbReference type="PANTHER" id="PTHR42781">
    <property type="entry name" value="SPERMIDINE/PUTRESCINE IMPORT ATP-BINDING PROTEIN POTA"/>
    <property type="match status" value="1"/>
</dbReference>
<dbReference type="Gene3D" id="3.40.50.300">
    <property type="entry name" value="P-loop containing nucleotide triphosphate hydrolases"/>
    <property type="match status" value="1"/>
</dbReference>
<evidence type="ECO:0000256" key="2">
    <source>
        <dbReference type="ARBA" id="ARBA00022475"/>
    </source>
</evidence>
<dbReference type="PANTHER" id="PTHR42781:SF4">
    <property type="entry name" value="SPERMIDINE_PUTRESCINE IMPORT ATP-BINDING PROTEIN POTA"/>
    <property type="match status" value="1"/>
</dbReference>
<dbReference type="InterPro" id="IPR050093">
    <property type="entry name" value="ABC_SmlMolc_Importer"/>
</dbReference>
<evidence type="ECO:0000313" key="10">
    <source>
        <dbReference type="EMBL" id="MFC5988175.1"/>
    </source>
</evidence>
<keyword evidence="2" id="KW-1003">Cell membrane</keyword>